<sequence length="114" mass="12718">MAKSSEFARSGIKTKIIASSDLSRSIAAESVKRIRDSSFKEIAKIYIICIFFANILILNFACNSSEWGLLFRLEQMKPVGRLGEASEIAHTAKYIFENDFFTGRVVEIDGGISM</sequence>
<keyword evidence="1" id="KW-1133">Transmembrane helix</keyword>
<dbReference type="Proteomes" id="UP000034228">
    <property type="component" value="Unassembled WGS sequence"/>
</dbReference>
<dbReference type="InterPro" id="IPR036291">
    <property type="entry name" value="NAD(P)-bd_dom_sf"/>
</dbReference>
<dbReference type="AlphaFoldDB" id="A0A0M2V359"/>
<keyword evidence="1" id="KW-0472">Membrane</keyword>
<keyword evidence="3" id="KW-1185">Reference proteome</keyword>
<protein>
    <submittedName>
        <fullName evidence="2">Uncharacterized protein</fullName>
    </submittedName>
</protein>
<evidence type="ECO:0000256" key="1">
    <source>
        <dbReference type="SAM" id="Phobius"/>
    </source>
</evidence>
<accession>A0A0M2V359</accession>
<gene>
    <name evidence="2" type="ORF">WG68_11195</name>
</gene>
<keyword evidence="1" id="KW-0812">Transmembrane</keyword>
<feature type="transmembrane region" description="Helical" evidence="1">
    <location>
        <begin position="42"/>
        <end position="61"/>
    </location>
</feature>
<reference evidence="2 3" key="1">
    <citation type="submission" date="2015-03" db="EMBL/GenBank/DDBJ databases">
        <title>Draft genome sequences of two protease-producing strains of Arsukibacterium isolated from two cold and alkaline environments.</title>
        <authorList>
            <person name="Lylloff J.E."/>
            <person name="Skov L.B."/>
            <person name="Jepsen M."/>
            <person name="Hallin P.F."/>
            <person name="Sorensen S.J."/>
            <person name="Stougaard P."/>
            <person name="Glaring M.A."/>
        </authorList>
    </citation>
    <scope>NUCLEOTIDE SEQUENCE [LARGE SCALE GENOMIC DNA]</scope>
    <source>
        <strain evidence="2 3">GCM72</strain>
    </source>
</reference>
<name>A0A0M2V359_9GAMM</name>
<dbReference type="EMBL" id="LAHO01000010">
    <property type="protein sequence ID" value="KKO45282.1"/>
    <property type="molecule type" value="Genomic_DNA"/>
</dbReference>
<dbReference type="STRING" id="336831.WG68_11195"/>
<evidence type="ECO:0000313" key="3">
    <source>
        <dbReference type="Proteomes" id="UP000034228"/>
    </source>
</evidence>
<dbReference type="PATRIC" id="fig|336831.14.peg.449"/>
<proteinExistence type="predicted"/>
<comment type="caution">
    <text evidence="2">The sequence shown here is derived from an EMBL/GenBank/DDBJ whole genome shotgun (WGS) entry which is preliminary data.</text>
</comment>
<evidence type="ECO:0000313" key="2">
    <source>
        <dbReference type="EMBL" id="KKO45282.1"/>
    </source>
</evidence>
<dbReference type="SUPFAM" id="SSF51735">
    <property type="entry name" value="NAD(P)-binding Rossmann-fold domains"/>
    <property type="match status" value="1"/>
</dbReference>
<organism evidence="2 3">
    <name type="scientific">Arsukibacterium ikkense</name>
    <dbReference type="NCBI Taxonomy" id="336831"/>
    <lineage>
        <taxon>Bacteria</taxon>
        <taxon>Pseudomonadati</taxon>
        <taxon>Pseudomonadota</taxon>
        <taxon>Gammaproteobacteria</taxon>
        <taxon>Chromatiales</taxon>
        <taxon>Chromatiaceae</taxon>
        <taxon>Arsukibacterium</taxon>
    </lineage>
</organism>
<dbReference type="Gene3D" id="3.40.50.720">
    <property type="entry name" value="NAD(P)-binding Rossmann-like Domain"/>
    <property type="match status" value="1"/>
</dbReference>